<name>A0ABU6PQV0_9BACL</name>
<keyword evidence="2" id="KW-0732">Signal</keyword>
<evidence type="ECO:0000256" key="2">
    <source>
        <dbReference type="SAM" id="SignalP"/>
    </source>
</evidence>
<evidence type="ECO:0000256" key="1">
    <source>
        <dbReference type="SAM" id="MobiDB-lite"/>
    </source>
</evidence>
<proteinExistence type="predicted"/>
<comment type="caution">
    <text evidence="4">The sequence shown here is derived from an EMBL/GenBank/DDBJ whole genome shotgun (WGS) entry which is preliminary data.</text>
</comment>
<dbReference type="InterPro" id="IPR001119">
    <property type="entry name" value="SLH_dom"/>
</dbReference>
<feature type="region of interest" description="Disordered" evidence="1">
    <location>
        <begin position="1052"/>
        <end position="1088"/>
    </location>
</feature>
<evidence type="ECO:0000259" key="3">
    <source>
        <dbReference type="PROSITE" id="PS51272"/>
    </source>
</evidence>
<feature type="domain" description="SLH" evidence="3">
    <location>
        <begin position="1311"/>
        <end position="1369"/>
    </location>
</feature>
<feature type="domain" description="SLH" evidence="3">
    <location>
        <begin position="1371"/>
        <end position="1434"/>
    </location>
</feature>
<evidence type="ECO:0000313" key="5">
    <source>
        <dbReference type="Proteomes" id="UP001343257"/>
    </source>
</evidence>
<feature type="signal peptide" evidence="2">
    <location>
        <begin position="1"/>
        <end position="23"/>
    </location>
</feature>
<dbReference type="Pfam" id="PF17963">
    <property type="entry name" value="Big_9"/>
    <property type="match status" value="1"/>
</dbReference>
<dbReference type="PANTHER" id="PTHR43308:SF5">
    <property type="entry name" value="S-LAYER PROTEIN _ PEPTIDOGLYCAN ENDO-BETA-N-ACETYLGLUCOSAMINIDASE"/>
    <property type="match status" value="1"/>
</dbReference>
<dbReference type="Proteomes" id="UP001343257">
    <property type="component" value="Unassembled WGS sequence"/>
</dbReference>
<dbReference type="InterPro" id="IPR013783">
    <property type="entry name" value="Ig-like_fold"/>
</dbReference>
<evidence type="ECO:0000313" key="4">
    <source>
        <dbReference type="EMBL" id="MED5017263.1"/>
    </source>
</evidence>
<dbReference type="RefSeq" id="WP_328276841.1">
    <property type="nucleotide sequence ID" value="NZ_JARTLD010000021.1"/>
</dbReference>
<organism evidence="4 5">
    <name type="scientific">Paenibacillus chibensis</name>
    <dbReference type="NCBI Taxonomy" id="59846"/>
    <lineage>
        <taxon>Bacteria</taxon>
        <taxon>Bacillati</taxon>
        <taxon>Bacillota</taxon>
        <taxon>Bacilli</taxon>
        <taxon>Bacillales</taxon>
        <taxon>Paenibacillaceae</taxon>
        <taxon>Paenibacillus</taxon>
    </lineage>
</organism>
<dbReference type="Pfam" id="PF00395">
    <property type="entry name" value="SLH"/>
    <property type="match status" value="2"/>
</dbReference>
<dbReference type="PROSITE" id="PS51272">
    <property type="entry name" value="SLH"/>
    <property type="match status" value="3"/>
</dbReference>
<accession>A0ABU6PQV0</accession>
<protein>
    <submittedName>
        <fullName evidence="4">S-layer homology domain-containing protein</fullName>
    </submittedName>
</protein>
<sequence length="1508" mass="160809">MKKISIWLICAMLWSLIQPFAEIAGAEGAAPTMPVTIKADSDITFDYTDGGDPNGELFTDGDLYVGRLILTGNNQNVNNIERSALRFNLSSISGVIDKAILKFHFRGSSFNENVYMDIWGSNEDVWPEGMKSLPSYNASDMSSSNYVRLGSEFFYPDSGVSHDITVDVTDLVKKFGTDGVVTLVMTGKEDEPRNDSRITVVAIDSGDPEEDQPRLEITTHPNSPPTGSISINGGKLLTNSADVTLNVIGEDPDQDALQMRFSNDNVTWSGWEPYQASKPWRLSGGDGAKTVYMELKDASETVASSAVITLDTIPPIASGVFNGGSYNHDLSITFDEGQATLDRSPYTSGVNISAEGKHHFILTDEAGNETKLDFTIDKTKPAGTLVINEGAKATNAAEVTLSLTSSDPDGSGVSQMQFSDDDVLWSPFEPVASSRSFTLTAGDGVKTVYVRFKDEAGNVSDSVSAQIALDTTPPQVTGVNEGAKYNVPPEAAFGEGTATLDGKEYISGTPIAGEGRHILIVTDDAGNMTVINFMVDTVKPEGSIQINNGEAYTRSLRVTLSLSSTDQGGVNSSGLVAMQFSDDQETWSEFEPVAASKNYDLPPGDGIKAVYVRFKDEAGNVSDAASSQITLDTTPPRVTGAENNKLYNNVLNIFYDEGTGTLDGKSFVSGSEVSGEGTHTLVVVDAAGNTTTIIFTIDVTAPVVTGVHDQGVYNSDLHITYNEGTALLDGTAFASGATVALEGEHTLVVTDEAGNATTIRFTLDKTKPTGAIAVHDGAVYTVSNEVTLTVSSEDPGGSGTEYMQFSEDGTIWSSEEPFAATKTYAFNGDLYGLKTIFARFKDRAGNSSDISQISIERVQALAAKEDTDLIFSKDDFHYDALQKIKVISLPNHGTLKWNDKPVAVEQEIAAADLSGLKFIPDQDWHGLTAVEWLGSDGTAYDAIVRTLVIDVAPVEDAPVAKDLKFSVSEGTEYSGSLSGFDADGDPLTYEIVKASDRGKVTLTDASKGTFRYEYPAGSYGTHTFTYRVFDGKGYSNTAAVFMEVLKASNGGNGNSSSGGGGSGSSPGGSPEGGGKKDNSGTGGPSAPAVEIMIDKPIHDRNKDVDVTLENGKSTTTITLKELPIDAAEHALLDGTVLSLSVNNGSDNVIMHVNGNLLKSLFDKNAVIELRTSSGIYQLPTRAMNIDRIFSEAGTGPLWDDIELRMEMNVVAGERLKVTDTGLDGAVLVTPGLEINVTVGPKGKEAAVSPFQMYVQRMMPIPDGIAAGSTMTGVMISTDGKLHHVPTRLMKKDGKTYAVISSLSNSLYAVIANHRSFTDTTRHWAGSSIENLASRLVVQGVDDTHFLPNRSVSRAEFTAMVTNAMGVGIGGQAPSFTDVPDAAWYRSSVQAATNNGLISGYANHSFKPDAPITREEAVVILAKAMKLARMDTNMTEAQADAELGKYGDKAHFHDWSKIAAALNSRYGIMNGSRGLAEPDRNISRAESAVMLERLLQKAGLIDSLDHVNE</sequence>
<feature type="chain" id="PRO_5045726429" evidence="2">
    <location>
        <begin position="24"/>
        <end position="1508"/>
    </location>
</feature>
<reference evidence="4 5" key="1">
    <citation type="submission" date="2023-03" db="EMBL/GenBank/DDBJ databases">
        <title>Bacillus Genome Sequencing.</title>
        <authorList>
            <person name="Dunlap C."/>
        </authorList>
    </citation>
    <scope>NUCLEOTIDE SEQUENCE [LARGE SCALE GENOMIC DNA]</scope>
    <source>
        <strain evidence="4 5">NRS-52</strain>
    </source>
</reference>
<feature type="domain" description="SLH" evidence="3">
    <location>
        <begin position="1442"/>
        <end position="1504"/>
    </location>
</feature>
<dbReference type="PANTHER" id="PTHR43308">
    <property type="entry name" value="OUTER MEMBRANE PROTEIN ALPHA-RELATED"/>
    <property type="match status" value="1"/>
</dbReference>
<feature type="compositionally biased region" description="Polar residues" evidence="1">
    <location>
        <begin position="219"/>
        <end position="228"/>
    </location>
</feature>
<keyword evidence="5" id="KW-1185">Reference proteome</keyword>
<dbReference type="Gene3D" id="2.60.40.10">
    <property type="entry name" value="Immunoglobulins"/>
    <property type="match status" value="1"/>
</dbReference>
<feature type="region of interest" description="Disordered" evidence="1">
    <location>
        <begin position="206"/>
        <end position="228"/>
    </location>
</feature>
<dbReference type="InterPro" id="IPR051465">
    <property type="entry name" value="Cell_Envelope_Struct_Comp"/>
</dbReference>
<dbReference type="EMBL" id="JARTLD010000021">
    <property type="protein sequence ID" value="MED5017263.1"/>
    <property type="molecule type" value="Genomic_DNA"/>
</dbReference>
<feature type="compositionally biased region" description="Gly residues" evidence="1">
    <location>
        <begin position="1052"/>
        <end position="1072"/>
    </location>
</feature>
<gene>
    <name evidence="4" type="ORF">P9847_08065</name>
</gene>